<dbReference type="Proteomes" id="UP001179181">
    <property type="component" value="Unassembled WGS sequence"/>
</dbReference>
<dbReference type="PROSITE" id="PS51257">
    <property type="entry name" value="PROKAR_LIPOPROTEIN"/>
    <property type="match status" value="1"/>
</dbReference>
<evidence type="ECO:0008006" key="3">
    <source>
        <dbReference type="Google" id="ProtNLM"/>
    </source>
</evidence>
<protein>
    <recommendedName>
        <fullName evidence="3">SnoaL-like domain-containing protein</fullName>
    </recommendedName>
</protein>
<reference evidence="1 2" key="1">
    <citation type="submission" date="2020-03" db="EMBL/GenBank/DDBJ databases">
        <title>Genomic Encyclopedia of Type Strains, Phase IV (KMG-IV): sequencing the most valuable type-strain genomes for metagenomic binning, comparative biology and taxonomic classification.</title>
        <authorList>
            <person name="Goeker M."/>
        </authorList>
    </citation>
    <scope>NUCLEOTIDE SEQUENCE [LARGE SCALE GENOMIC DNA]</scope>
    <source>
        <strain evidence="1 2">DSM 102865</strain>
    </source>
</reference>
<evidence type="ECO:0000313" key="1">
    <source>
        <dbReference type="EMBL" id="NIJ53824.1"/>
    </source>
</evidence>
<dbReference type="SUPFAM" id="SSF54427">
    <property type="entry name" value="NTF2-like"/>
    <property type="match status" value="1"/>
</dbReference>
<proteinExistence type="predicted"/>
<dbReference type="EMBL" id="JAASQJ010000003">
    <property type="protein sequence ID" value="NIJ53824.1"/>
    <property type="molecule type" value="Genomic_DNA"/>
</dbReference>
<keyword evidence="2" id="KW-1185">Reference proteome</keyword>
<gene>
    <name evidence="1" type="ORF">FHS68_003006</name>
</gene>
<evidence type="ECO:0000313" key="2">
    <source>
        <dbReference type="Proteomes" id="UP001179181"/>
    </source>
</evidence>
<dbReference type="Gene3D" id="3.10.450.50">
    <property type="match status" value="1"/>
</dbReference>
<dbReference type="RefSeq" id="WP_167271376.1">
    <property type="nucleotide sequence ID" value="NZ_JAASQJ010000003.1"/>
</dbReference>
<sequence length="182" mass="21349">MKTSLLFLFASTLLFSCQPKEQKSDKQTQQSSFDEKAETAAIMKVIDNETKCFFDGNYECWASNWVHEKYAMQEWNNDAGSYDAAIGWDKINQQGKSYIEKYYKNGKNVVHPQFKRETPQVKFFGENAAYLIWKQYNTDQENKFFLISQDTRIMEKQADGWKIVNVTSLWDSKTRIPIDSIK</sequence>
<accession>A0ABX0ULF1</accession>
<name>A0ABX0ULF1_9BACT</name>
<dbReference type="InterPro" id="IPR032710">
    <property type="entry name" value="NTF2-like_dom_sf"/>
</dbReference>
<organism evidence="1 2">
    <name type="scientific">Dyadobacter arcticus</name>
    <dbReference type="NCBI Taxonomy" id="1078754"/>
    <lineage>
        <taxon>Bacteria</taxon>
        <taxon>Pseudomonadati</taxon>
        <taxon>Bacteroidota</taxon>
        <taxon>Cytophagia</taxon>
        <taxon>Cytophagales</taxon>
        <taxon>Spirosomataceae</taxon>
        <taxon>Dyadobacter</taxon>
    </lineage>
</organism>
<comment type="caution">
    <text evidence="1">The sequence shown here is derived from an EMBL/GenBank/DDBJ whole genome shotgun (WGS) entry which is preliminary data.</text>
</comment>